<dbReference type="EMBL" id="WKFB01000006">
    <property type="protein sequence ID" value="KAF6739393.1"/>
    <property type="molecule type" value="Genomic_DNA"/>
</dbReference>
<protein>
    <recommendedName>
        <fullName evidence="4">Ig-like domain-containing protein</fullName>
    </recommendedName>
</protein>
<name>A0A834FRZ3_ORYME</name>
<sequence>MTLTAAATTFVVFLLCLTDLQVQIQTKTWYSGGRCLLEMSCSSRCVLPPSSFVWYKNGRIITGRTQQKYSAILNTDDSVSCAVGGHESFHAPVVCVYEDSCNKVSYSKRNICTFRGSSVTIYCSVQSQYSSSSDYWISVRGQQTFTEISSSCNDHICCFTFCLYPYLPLDQVNMSPDINGPSAEAAEEQLELHYSSINFSNIRRNHKPRQSPEDNTVEYSAVVFKKSAEDKK</sequence>
<dbReference type="AlphaFoldDB" id="A0A834FRZ3"/>
<reference evidence="2" key="1">
    <citation type="journal article" name="BMC Genomics">
        <title>Long-read sequencing and de novo genome assembly of marine medaka (Oryzias melastigma).</title>
        <authorList>
            <person name="Liang P."/>
            <person name="Saqib H.S.A."/>
            <person name="Ni X."/>
            <person name="Shen Y."/>
        </authorList>
    </citation>
    <scope>NUCLEOTIDE SEQUENCE</scope>
    <source>
        <strain evidence="2">Bigg-433</strain>
    </source>
</reference>
<feature type="chain" id="PRO_5032330884" description="Ig-like domain-containing protein" evidence="1">
    <location>
        <begin position="25"/>
        <end position="232"/>
    </location>
</feature>
<gene>
    <name evidence="2" type="ORF">FQA47_018220</name>
</gene>
<dbReference type="Proteomes" id="UP000646548">
    <property type="component" value="Unassembled WGS sequence"/>
</dbReference>
<feature type="signal peptide" evidence="1">
    <location>
        <begin position="1"/>
        <end position="24"/>
    </location>
</feature>
<evidence type="ECO:0008006" key="4">
    <source>
        <dbReference type="Google" id="ProtNLM"/>
    </source>
</evidence>
<evidence type="ECO:0000313" key="2">
    <source>
        <dbReference type="EMBL" id="KAF6739393.1"/>
    </source>
</evidence>
<evidence type="ECO:0000256" key="1">
    <source>
        <dbReference type="SAM" id="SignalP"/>
    </source>
</evidence>
<comment type="caution">
    <text evidence="2">The sequence shown here is derived from an EMBL/GenBank/DDBJ whole genome shotgun (WGS) entry which is preliminary data.</text>
</comment>
<evidence type="ECO:0000313" key="3">
    <source>
        <dbReference type="Proteomes" id="UP000646548"/>
    </source>
</evidence>
<accession>A0A834FRZ3</accession>
<keyword evidence="1" id="KW-0732">Signal</keyword>
<organism evidence="2 3">
    <name type="scientific">Oryzias melastigma</name>
    <name type="common">Marine medaka</name>
    <dbReference type="NCBI Taxonomy" id="30732"/>
    <lineage>
        <taxon>Eukaryota</taxon>
        <taxon>Metazoa</taxon>
        <taxon>Chordata</taxon>
        <taxon>Craniata</taxon>
        <taxon>Vertebrata</taxon>
        <taxon>Euteleostomi</taxon>
        <taxon>Actinopterygii</taxon>
        <taxon>Neopterygii</taxon>
        <taxon>Teleostei</taxon>
        <taxon>Neoteleostei</taxon>
        <taxon>Acanthomorphata</taxon>
        <taxon>Ovalentaria</taxon>
        <taxon>Atherinomorphae</taxon>
        <taxon>Beloniformes</taxon>
        <taxon>Adrianichthyidae</taxon>
        <taxon>Oryziinae</taxon>
        <taxon>Oryzias</taxon>
    </lineage>
</organism>
<proteinExistence type="predicted"/>